<proteinExistence type="predicted"/>
<evidence type="ECO:0000313" key="5">
    <source>
        <dbReference type="Proteomes" id="UP000182125"/>
    </source>
</evidence>
<dbReference type="EMBL" id="FOIW01000003">
    <property type="protein sequence ID" value="SEW23594.1"/>
    <property type="molecule type" value="Genomic_DNA"/>
</dbReference>
<organism evidence="2 4">
    <name type="scientific">Thermococcus thioreducens</name>
    <dbReference type="NCBI Taxonomy" id="277988"/>
    <lineage>
        <taxon>Archaea</taxon>
        <taxon>Methanobacteriati</taxon>
        <taxon>Methanobacteriota</taxon>
        <taxon>Thermococci</taxon>
        <taxon>Thermococcales</taxon>
        <taxon>Thermococcaceae</taxon>
        <taxon>Thermococcus</taxon>
    </lineage>
</organism>
<dbReference type="AlphaFoldDB" id="A0A0Q2XPJ9"/>
<dbReference type="Proteomes" id="UP000250136">
    <property type="component" value="Chromosome"/>
</dbReference>
<reference evidence="1 6" key="2">
    <citation type="submission" date="2016-04" db="EMBL/GenBank/DDBJ databases">
        <title>Complete genome sequence of Thermococcus thioreducens type strain OGL-20P.</title>
        <authorList>
            <person name="Oger P.M."/>
        </authorList>
    </citation>
    <scope>NUCLEOTIDE SEQUENCE [LARGE SCALE GENOMIC DNA]</scope>
    <source>
        <strain evidence="1 6">OGL-20P</strain>
    </source>
</reference>
<dbReference type="RefSeq" id="WP_055428415.1">
    <property type="nucleotide sequence ID" value="NZ_CP015105.1"/>
</dbReference>
<dbReference type="EMBL" id="LIXN01000002">
    <property type="protein sequence ID" value="KQH83212.1"/>
    <property type="molecule type" value="Genomic_DNA"/>
</dbReference>
<evidence type="ECO:0000313" key="2">
    <source>
        <dbReference type="EMBL" id="KQH83212.1"/>
    </source>
</evidence>
<dbReference type="GeneID" id="33334969"/>
<dbReference type="EMBL" id="CP015105">
    <property type="protein sequence ID" value="ASJ13383.1"/>
    <property type="molecule type" value="Genomic_DNA"/>
</dbReference>
<dbReference type="Proteomes" id="UP000051862">
    <property type="component" value="Unassembled WGS sequence"/>
</dbReference>
<evidence type="ECO:0000313" key="6">
    <source>
        <dbReference type="Proteomes" id="UP000250136"/>
    </source>
</evidence>
<dbReference type="STRING" id="277988.SAMN05216170_2318"/>
<protein>
    <submittedName>
        <fullName evidence="2">Uncharacterized protein</fullName>
    </submittedName>
</protein>
<name>A0A0Q2XPJ9_9EURY</name>
<dbReference type="PATRIC" id="fig|277988.4.peg.121"/>
<evidence type="ECO:0000313" key="4">
    <source>
        <dbReference type="Proteomes" id="UP000051862"/>
    </source>
</evidence>
<dbReference type="OrthoDB" id="100840at2157"/>
<reference evidence="3" key="3">
    <citation type="submission" date="2016-10" db="EMBL/GenBank/DDBJ databases">
        <authorList>
            <person name="de Groot N.N."/>
        </authorList>
    </citation>
    <scope>NUCLEOTIDE SEQUENCE [LARGE SCALE GENOMIC DNA]</scope>
    <source>
        <strain evidence="3">OGL-20</strain>
    </source>
</reference>
<dbReference type="KEGG" id="ttd:A3L14_11045"/>
<evidence type="ECO:0000313" key="1">
    <source>
        <dbReference type="EMBL" id="ASJ13383.1"/>
    </source>
</evidence>
<sequence length="109" mass="12478">MSEELKELVSLFGVSKPVVSVCGDNLSEVLAEAKRQEKEFWAWVSEEVKQARPSESLGDVVAWLERERARAENARFSYSLRNEPLKAAYEEGRLEVINEVLRRLRRVGA</sequence>
<gene>
    <name evidence="1" type="ORF">A3L14_11045</name>
    <name evidence="2" type="ORF">AMR53_00570</name>
    <name evidence="3" type="ORF">SAMN05216170_2318</name>
</gene>
<reference evidence="5" key="4">
    <citation type="submission" date="2016-10" db="EMBL/GenBank/DDBJ databases">
        <authorList>
            <person name="Varghese N."/>
            <person name="Submissions S."/>
        </authorList>
    </citation>
    <scope>NUCLEOTIDE SEQUENCE [LARGE SCALE GENOMIC DNA]</scope>
    <source>
        <strain evidence="5">OGL-20</strain>
    </source>
</reference>
<keyword evidence="6" id="KW-1185">Reference proteome</keyword>
<accession>A0A0Q2XPJ9</accession>
<dbReference type="Proteomes" id="UP000182125">
    <property type="component" value="Unassembled WGS sequence"/>
</dbReference>
<reference evidence="2 4" key="1">
    <citation type="submission" date="2015-08" db="EMBL/GenBank/DDBJ databases">
        <title>Thermococcus thioreducens DSM 14981 genome sequencing.</title>
        <authorList>
            <person name="Hong S.-J."/>
            <person name="Kim M.-C."/>
            <person name="Shin J.-H."/>
        </authorList>
    </citation>
    <scope>NUCLEOTIDE SEQUENCE [LARGE SCALE GENOMIC DNA]</scope>
    <source>
        <strain evidence="2 4">DSM 14981</strain>
    </source>
</reference>
<evidence type="ECO:0000313" key="3">
    <source>
        <dbReference type="EMBL" id="SEW23594.1"/>
    </source>
</evidence>